<evidence type="ECO:0000256" key="1">
    <source>
        <dbReference type="ARBA" id="ARBA00004123"/>
    </source>
</evidence>
<evidence type="ECO:0000256" key="8">
    <source>
        <dbReference type="SAM" id="MobiDB-lite"/>
    </source>
</evidence>
<comment type="similarity">
    <text evidence="2">Belongs to the ASF1 family.</text>
</comment>
<keyword evidence="3" id="KW-0805">Transcription regulation</keyword>
<keyword evidence="4" id="KW-0804">Transcription</keyword>
<dbReference type="Gene3D" id="2.60.40.1490">
    <property type="entry name" value="Histone chaperone ASF1-like"/>
    <property type="match status" value="1"/>
</dbReference>
<keyword evidence="6" id="KW-0539">Nucleus</keyword>
<evidence type="ECO:0000313" key="10">
    <source>
        <dbReference type="Proteomes" id="UP001527925"/>
    </source>
</evidence>
<evidence type="ECO:0000256" key="5">
    <source>
        <dbReference type="ARBA" id="ARBA00023186"/>
    </source>
</evidence>
<evidence type="ECO:0000256" key="3">
    <source>
        <dbReference type="ARBA" id="ARBA00023015"/>
    </source>
</evidence>
<organism evidence="9 10">
    <name type="scientific">Polyrhizophydium stewartii</name>
    <dbReference type="NCBI Taxonomy" id="2732419"/>
    <lineage>
        <taxon>Eukaryota</taxon>
        <taxon>Fungi</taxon>
        <taxon>Fungi incertae sedis</taxon>
        <taxon>Chytridiomycota</taxon>
        <taxon>Chytridiomycota incertae sedis</taxon>
        <taxon>Chytridiomycetes</taxon>
        <taxon>Rhizophydiales</taxon>
        <taxon>Rhizophydiales incertae sedis</taxon>
        <taxon>Polyrhizophydium</taxon>
    </lineage>
</organism>
<evidence type="ECO:0000256" key="2">
    <source>
        <dbReference type="ARBA" id="ARBA00006051"/>
    </source>
</evidence>
<dbReference type="InterPro" id="IPR036747">
    <property type="entry name" value="ASF1-like_sf"/>
</dbReference>
<dbReference type="Proteomes" id="UP001527925">
    <property type="component" value="Unassembled WGS sequence"/>
</dbReference>
<dbReference type="PANTHER" id="PTHR12040:SF0">
    <property type="entry name" value="HISTONE CHAPERONE ASF1"/>
    <property type="match status" value="1"/>
</dbReference>
<comment type="caution">
    <text evidence="9">The sequence shown here is derived from an EMBL/GenBank/DDBJ whole genome shotgun (WGS) entry which is preliminary data.</text>
</comment>
<protein>
    <recommendedName>
        <fullName evidence="7">Anti-silencing function protein 1</fullName>
    </recommendedName>
</protein>
<dbReference type="Pfam" id="PF04729">
    <property type="entry name" value="ASF1_hist_chap"/>
    <property type="match status" value="1"/>
</dbReference>
<keyword evidence="5" id="KW-0143">Chaperone</keyword>
<name>A0ABR4NAH0_9FUNG</name>
<evidence type="ECO:0000256" key="4">
    <source>
        <dbReference type="ARBA" id="ARBA00023163"/>
    </source>
</evidence>
<evidence type="ECO:0000256" key="6">
    <source>
        <dbReference type="ARBA" id="ARBA00023242"/>
    </source>
</evidence>
<gene>
    <name evidence="9" type="primary">ASF1</name>
    <name evidence="9" type="ORF">HK105_203959</name>
</gene>
<sequence>MSLVNLLNVQILNNPAPFLSPLQFGITFEVISEIKEDLEFKVIYVGSAKGEEYDQVLESVMVGPAPVGVGKFVLEAPAPNPQKIPNSDALGVTVLLLSVLYKDEEFVRVGYYVNNFVADEALATVYDPENPPATIDFNVLSRNILADKPKVGCMAIAVTRFPIKWDADEAAEAAAGTDSMQSKPVDAEMQEPMQIEM</sequence>
<evidence type="ECO:0000313" key="9">
    <source>
        <dbReference type="EMBL" id="KAL2916526.1"/>
    </source>
</evidence>
<accession>A0ABR4NAH0</accession>
<proteinExistence type="inferred from homology"/>
<dbReference type="InterPro" id="IPR006818">
    <property type="entry name" value="ASF1-like"/>
</dbReference>
<dbReference type="SUPFAM" id="SSF101546">
    <property type="entry name" value="ASF1-like"/>
    <property type="match status" value="1"/>
</dbReference>
<evidence type="ECO:0000256" key="7">
    <source>
        <dbReference type="ARBA" id="ARBA00032776"/>
    </source>
</evidence>
<keyword evidence="10" id="KW-1185">Reference proteome</keyword>
<comment type="subcellular location">
    <subcellularLocation>
        <location evidence="1">Nucleus</location>
    </subcellularLocation>
</comment>
<dbReference type="EMBL" id="JADGIZ020000016">
    <property type="protein sequence ID" value="KAL2916526.1"/>
    <property type="molecule type" value="Genomic_DNA"/>
</dbReference>
<dbReference type="PANTHER" id="PTHR12040">
    <property type="entry name" value="ANTI-SILENCING PROTEIN 1"/>
    <property type="match status" value="1"/>
</dbReference>
<feature type="region of interest" description="Disordered" evidence="8">
    <location>
        <begin position="174"/>
        <end position="197"/>
    </location>
</feature>
<reference evidence="9 10" key="1">
    <citation type="submission" date="2023-09" db="EMBL/GenBank/DDBJ databases">
        <title>Pangenome analysis of Batrachochytrium dendrobatidis and related Chytrids.</title>
        <authorList>
            <person name="Yacoub M.N."/>
            <person name="Stajich J.E."/>
            <person name="James T.Y."/>
        </authorList>
    </citation>
    <scope>NUCLEOTIDE SEQUENCE [LARGE SCALE GENOMIC DNA]</scope>
    <source>
        <strain evidence="9 10">JEL0888</strain>
    </source>
</reference>